<name>D6WYR7_TRICA</name>
<dbReference type="PhylomeDB" id="D6WYR7"/>
<reference evidence="5 6" key="1">
    <citation type="journal article" date="2008" name="Nature">
        <title>The genome of the model beetle and pest Tribolium castaneum.</title>
        <authorList>
            <consortium name="Tribolium Genome Sequencing Consortium"/>
            <person name="Richards S."/>
            <person name="Gibbs R.A."/>
            <person name="Weinstock G.M."/>
            <person name="Brown S.J."/>
            <person name="Denell R."/>
            <person name="Beeman R.W."/>
            <person name="Gibbs R."/>
            <person name="Beeman R.W."/>
            <person name="Brown S.J."/>
            <person name="Bucher G."/>
            <person name="Friedrich M."/>
            <person name="Grimmelikhuijzen C.J."/>
            <person name="Klingler M."/>
            <person name="Lorenzen M."/>
            <person name="Richards S."/>
            <person name="Roth S."/>
            <person name="Schroder R."/>
            <person name="Tautz D."/>
            <person name="Zdobnov E.M."/>
            <person name="Muzny D."/>
            <person name="Gibbs R.A."/>
            <person name="Weinstock G.M."/>
            <person name="Attaway T."/>
            <person name="Bell S."/>
            <person name="Buhay C.J."/>
            <person name="Chandrabose M.N."/>
            <person name="Chavez D."/>
            <person name="Clerk-Blankenburg K.P."/>
            <person name="Cree A."/>
            <person name="Dao M."/>
            <person name="Davis C."/>
            <person name="Chacko J."/>
            <person name="Dinh H."/>
            <person name="Dugan-Rocha S."/>
            <person name="Fowler G."/>
            <person name="Garner T.T."/>
            <person name="Garnes J."/>
            <person name="Gnirke A."/>
            <person name="Hawes A."/>
            <person name="Hernandez J."/>
            <person name="Hines S."/>
            <person name="Holder M."/>
            <person name="Hume J."/>
            <person name="Jhangiani S.N."/>
            <person name="Joshi V."/>
            <person name="Khan Z.M."/>
            <person name="Jackson L."/>
            <person name="Kovar C."/>
            <person name="Kowis A."/>
            <person name="Lee S."/>
            <person name="Lewis L.R."/>
            <person name="Margolis J."/>
            <person name="Morgan M."/>
            <person name="Nazareth L.V."/>
            <person name="Nguyen N."/>
            <person name="Okwuonu G."/>
            <person name="Parker D."/>
            <person name="Richards S."/>
            <person name="Ruiz S.J."/>
            <person name="Santibanez J."/>
            <person name="Savard J."/>
            <person name="Scherer S.E."/>
            <person name="Schneider B."/>
            <person name="Sodergren E."/>
            <person name="Tautz D."/>
            <person name="Vattahil S."/>
            <person name="Villasana D."/>
            <person name="White C.S."/>
            <person name="Wright R."/>
            <person name="Park Y."/>
            <person name="Beeman R.W."/>
            <person name="Lord J."/>
            <person name="Oppert B."/>
            <person name="Lorenzen M."/>
            <person name="Brown S."/>
            <person name="Wang L."/>
            <person name="Savard J."/>
            <person name="Tautz D."/>
            <person name="Richards S."/>
            <person name="Weinstock G."/>
            <person name="Gibbs R.A."/>
            <person name="Liu Y."/>
            <person name="Worley K."/>
            <person name="Weinstock G."/>
            <person name="Elsik C.G."/>
            <person name="Reese J.T."/>
            <person name="Elhaik E."/>
            <person name="Landan G."/>
            <person name="Graur D."/>
            <person name="Arensburger P."/>
            <person name="Atkinson P."/>
            <person name="Beeman R.W."/>
            <person name="Beidler J."/>
            <person name="Brown S.J."/>
            <person name="Demuth J.P."/>
            <person name="Drury D.W."/>
            <person name="Du Y.Z."/>
            <person name="Fujiwara H."/>
            <person name="Lorenzen M."/>
            <person name="Maselli V."/>
            <person name="Osanai M."/>
            <person name="Park Y."/>
            <person name="Robertson H.M."/>
            <person name="Tu Z."/>
            <person name="Wang J.J."/>
            <person name="Wang S."/>
            <person name="Richards S."/>
            <person name="Song H."/>
            <person name="Zhang L."/>
            <person name="Sodergren E."/>
            <person name="Werner D."/>
            <person name="Stanke M."/>
            <person name="Morgenstern B."/>
            <person name="Solovyev V."/>
            <person name="Kosarev P."/>
            <person name="Brown G."/>
            <person name="Chen H.C."/>
            <person name="Ermolaeva O."/>
            <person name="Hlavina W."/>
            <person name="Kapustin Y."/>
            <person name="Kiryutin B."/>
            <person name="Kitts P."/>
            <person name="Maglott D."/>
            <person name="Pruitt K."/>
            <person name="Sapojnikov V."/>
            <person name="Souvorov A."/>
            <person name="Mackey A.J."/>
            <person name="Waterhouse R.M."/>
            <person name="Wyder S."/>
            <person name="Zdobnov E.M."/>
            <person name="Zdobnov E.M."/>
            <person name="Wyder S."/>
            <person name="Kriventseva E.V."/>
            <person name="Kadowaki T."/>
            <person name="Bork P."/>
            <person name="Aranda M."/>
            <person name="Bao R."/>
            <person name="Beermann A."/>
            <person name="Berns N."/>
            <person name="Bolognesi R."/>
            <person name="Bonneton F."/>
            <person name="Bopp D."/>
            <person name="Brown S.J."/>
            <person name="Bucher G."/>
            <person name="Butts T."/>
            <person name="Chaumot A."/>
            <person name="Denell R.E."/>
            <person name="Ferrier D.E."/>
            <person name="Friedrich M."/>
            <person name="Gordon C.M."/>
            <person name="Jindra M."/>
            <person name="Klingler M."/>
            <person name="Lan Q."/>
            <person name="Lattorff H.M."/>
            <person name="Laudet V."/>
            <person name="von Levetsow C."/>
            <person name="Liu Z."/>
            <person name="Lutz R."/>
            <person name="Lynch J.A."/>
            <person name="da Fonseca R.N."/>
            <person name="Posnien N."/>
            <person name="Reuter R."/>
            <person name="Roth S."/>
            <person name="Savard J."/>
            <person name="Schinko J.B."/>
            <person name="Schmitt C."/>
            <person name="Schoppmeier M."/>
            <person name="Schroder R."/>
            <person name="Shippy T.D."/>
            <person name="Simonnet F."/>
            <person name="Marques-Souza H."/>
            <person name="Tautz D."/>
            <person name="Tomoyasu Y."/>
            <person name="Trauner J."/>
            <person name="Van der Zee M."/>
            <person name="Vervoort M."/>
            <person name="Wittkopp N."/>
            <person name="Wimmer E.A."/>
            <person name="Yang X."/>
            <person name="Jones A.K."/>
            <person name="Sattelle D.B."/>
            <person name="Ebert P.R."/>
            <person name="Nelson D."/>
            <person name="Scott J.G."/>
            <person name="Beeman R.W."/>
            <person name="Muthukrishnan S."/>
            <person name="Kramer K.J."/>
            <person name="Arakane Y."/>
            <person name="Beeman R.W."/>
            <person name="Zhu Q."/>
            <person name="Hogenkamp D."/>
            <person name="Dixit R."/>
            <person name="Oppert B."/>
            <person name="Jiang H."/>
            <person name="Zou Z."/>
            <person name="Marshall J."/>
            <person name="Elpidina E."/>
            <person name="Vinokurov K."/>
            <person name="Oppert C."/>
            <person name="Zou Z."/>
            <person name="Evans J."/>
            <person name="Lu Z."/>
            <person name="Zhao P."/>
            <person name="Sumathipala N."/>
            <person name="Altincicek B."/>
            <person name="Vilcinskas A."/>
            <person name="Williams M."/>
            <person name="Hultmark D."/>
            <person name="Hetru C."/>
            <person name="Jiang H."/>
            <person name="Grimmelikhuijzen C.J."/>
            <person name="Hauser F."/>
            <person name="Cazzamali G."/>
            <person name="Williamson M."/>
            <person name="Park Y."/>
            <person name="Li B."/>
            <person name="Tanaka Y."/>
            <person name="Predel R."/>
            <person name="Neupert S."/>
            <person name="Schachtner J."/>
            <person name="Verleyen P."/>
            <person name="Raible F."/>
            <person name="Bork P."/>
            <person name="Friedrich M."/>
            <person name="Walden K.K."/>
            <person name="Robertson H.M."/>
            <person name="Angeli S."/>
            <person name="Foret S."/>
            <person name="Bucher G."/>
            <person name="Schuetz S."/>
            <person name="Maleszka R."/>
            <person name="Wimmer E.A."/>
            <person name="Beeman R.W."/>
            <person name="Lorenzen M."/>
            <person name="Tomoyasu Y."/>
            <person name="Miller S.C."/>
            <person name="Grossmann D."/>
            <person name="Bucher G."/>
        </authorList>
    </citation>
    <scope>NUCLEOTIDE SEQUENCE [LARGE SCALE GENOMIC DNA]</scope>
    <source>
        <strain evidence="5 6">Georgia GA2</strain>
    </source>
</reference>
<evidence type="ECO:0000256" key="2">
    <source>
        <dbReference type="ARBA" id="ARBA00022833"/>
    </source>
</evidence>
<dbReference type="InterPro" id="IPR013154">
    <property type="entry name" value="ADH-like_N"/>
</dbReference>
<reference evidence="5 6" key="2">
    <citation type="journal article" date="2010" name="Nucleic Acids Res.">
        <title>BeetleBase in 2010: revisions to provide comprehensive genomic information for Tribolium castaneum.</title>
        <authorList>
            <person name="Kim H.S."/>
            <person name="Murphy T."/>
            <person name="Xia J."/>
            <person name="Caragea D."/>
            <person name="Park Y."/>
            <person name="Beeman R.W."/>
            <person name="Lorenzen M.D."/>
            <person name="Butcher S."/>
            <person name="Manak J.R."/>
            <person name="Brown S.J."/>
        </authorList>
    </citation>
    <scope>GENOME REANNOTATION</scope>
    <source>
        <strain evidence="5 6">Georgia GA2</strain>
    </source>
</reference>
<dbReference type="GO" id="GO:0008743">
    <property type="term" value="F:L-threonine 3-dehydrogenase activity"/>
    <property type="evidence" value="ECO:0000318"/>
    <property type="project" value="GO_Central"/>
</dbReference>
<gene>
    <name evidence="5" type="primary">AUGUSTUS-3.0.2_06101</name>
    <name evidence="5" type="ORF">TcasGA2_TC006101</name>
</gene>
<dbReference type="InterPro" id="IPR020843">
    <property type="entry name" value="ER"/>
</dbReference>
<dbReference type="AlphaFoldDB" id="D6WYR7"/>
<protein>
    <submittedName>
        <fullName evidence="5">D-arabinitol dehydrogenase 1-like Protein</fullName>
    </submittedName>
</protein>
<dbReference type="GO" id="GO:0046872">
    <property type="term" value="F:metal ion binding"/>
    <property type="evidence" value="ECO:0007669"/>
    <property type="project" value="UniProtKB-KW"/>
</dbReference>
<dbReference type="InterPro" id="IPR036291">
    <property type="entry name" value="NAD(P)-bd_dom_sf"/>
</dbReference>
<evidence type="ECO:0000313" key="5">
    <source>
        <dbReference type="EMBL" id="EFA08454.1"/>
    </source>
</evidence>
<dbReference type="eggNOG" id="KOG0024">
    <property type="taxonomic scope" value="Eukaryota"/>
</dbReference>
<dbReference type="Proteomes" id="UP000007266">
    <property type="component" value="Linkage group 8"/>
</dbReference>
<dbReference type="Gene3D" id="3.90.180.10">
    <property type="entry name" value="Medium-chain alcohol dehydrogenases, catalytic domain"/>
    <property type="match status" value="2"/>
</dbReference>
<dbReference type="InterPro" id="IPR011032">
    <property type="entry name" value="GroES-like_sf"/>
</dbReference>
<keyword evidence="1" id="KW-0479">Metal-binding</keyword>
<dbReference type="STRING" id="7070.D6WYR7"/>
<evidence type="ECO:0000256" key="3">
    <source>
        <dbReference type="ARBA" id="ARBA00023002"/>
    </source>
</evidence>
<dbReference type="PANTHER" id="PTHR43401:SF2">
    <property type="entry name" value="L-THREONINE 3-DEHYDROGENASE"/>
    <property type="match status" value="1"/>
</dbReference>
<dbReference type="SMART" id="SM00829">
    <property type="entry name" value="PKS_ER"/>
    <property type="match status" value="1"/>
</dbReference>
<dbReference type="InterPro" id="IPR050129">
    <property type="entry name" value="Zn_alcohol_dh"/>
</dbReference>
<dbReference type="SUPFAM" id="SSF50129">
    <property type="entry name" value="GroES-like"/>
    <property type="match status" value="1"/>
</dbReference>
<accession>D6WYR7</accession>
<dbReference type="FunCoup" id="D6WYR7">
    <property type="interactions" value="487"/>
</dbReference>
<dbReference type="EMBL" id="KQ971357">
    <property type="protein sequence ID" value="EFA08454.1"/>
    <property type="molecule type" value="Genomic_DNA"/>
</dbReference>
<dbReference type="HOGENOM" id="CLU_026673_11_0_1"/>
<dbReference type="InterPro" id="IPR013149">
    <property type="entry name" value="ADH-like_C"/>
</dbReference>
<evidence type="ECO:0000259" key="4">
    <source>
        <dbReference type="SMART" id="SM00829"/>
    </source>
</evidence>
<dbReference type="GO" id="GO:0006566">
    <property type="term" value="P:threonine metabolic process"/>
    <property type="evidence" value="ECO:0000318"/>
    <property type="project" value="GO_Central"/>
</dbReference>
<dbReference type="Pfam" id="PF00107">
    <property type="entry name" value="ADH_zinc_N"/>
    <property type="match status" value="1"/>
</dbReference>
<dbReference type="Pfam" id="PF08240">
    <property type="entry name" value="ADH_N"/>
    <property type="match status" value="1"/>
</dbReference>
<feature type="domain" description="Enoyl reductase (ER)" evidence="4">
    <location>
        <begin position="13"/>
        <end position="311"/>
    </location>
</feature>
<dbReference type="InParanoid" id="D6WYR7"/>
<keyword evidence="2" id="KW-0862">Zinc</keyword>
<sequence>MATMEAVQFSFTERNLALNKVPIPEVRNPLDVLIKVAYAGICGTDLHILAGEYPCRQMGAITLGHEISGTVVEVGCGTNTIGIFKDGGWAQYVLCPEEQVHKLPQNLTLEQAVLAEPLSCIAHGWDITSPLIVGEKILLLGAGITGALWACVLHLQGHRTVVVSEPNTTRLEMMRKLNTNYKMVTPEQLKKNAQKDPEWYSFDVVIDCSGDVGAIEQGFSLMNSGGKLVVYGVAPPANKISISPYDIFRKEITIVGVRTNPYTFKKALDLIASLGSRYLSHTALGVKPFLLSEYQEAIDTLKKGTIMKAVFRM</sequence>
<dbReference type="Gene3D" id="3.40.50.720">
    <property type="entry name" value="NAD(P)-binding Rossmann-like Domain"/>
    <property type="match status" value="1"/>
</dbReference>
<organism evidence="5 6">
    <name type="scientific">Tribolium castaneum</name>
    <name type="common">Red flour beetle</name>
    <dbReference type="NCBI Taxonomy" id="7070"/>
    <lineage>
        <taxon>Eukaryota</taxon>
        <taxon>Metazoa</taxon>
        <taxon>Ecdysozoa</taxon>
        <taxon>Arthropoda</taxon>
        <taxon>Hexapoda</taxon>
        <taxon>Insecta</taxon>
        <taxon>Pterygota</taxon>
        <taxon>Neoptera</taxon>
        <taxon>Endopterygota</taxon>
        <taxon>Coleoptera</taxon>
        <taxon>Polyphaga</taxon>
        <taxon>Cucujiformia</taxon>
        <taxon>Tenebrionidae</taxon>
        <taxon>Tenebrionidae incertae sedis</taxon>
        <taxon>Tribolium</taxon>
    </lineage>
</organism>
<evidence type="ECO:0000256" key="1">
    <source>
        <dbReference type="ARBA" id="ARBA00022723"/>
    </source>
</evidence>
<dbReference type="SUPFAM" id="SSF51735">
    <property type="entry name" value="NAD(P)-binding Rossmann-fold domains"/>
    <property type="match status" value="1"/>
</dbReference>
<dbReference type="OMA" id="DVFKVMI"/>
<evidence type="ECO:0000313" key="6">
    <source>
        <dbReference type="Proteomes" id="UP000007266"/>
    </source>
</evidence>
<keyword evidence="3" id="KW-0560">Oxidoreductase</keyword>
<keyword evidence="6" id="KW-1185">Reference proteome</keyword>
<dbReference type="PANTHER" id="PTHR43401">
    <property type="entry name" value="L-THREONINE 3-DEHYDROGENASE"/>
    <property type="match status" value="1"/>
</dbReference>
<proteinExistence type="predicted"/>